<proteinExistence type="predicted"/>
<dbReference type="Proteomes" id="UP001597058">
    <property type="component" value="Unassembled WGS sequence"/>
</dbReference>
<dbReference type="EMBL" id="JBHTMM010000033">
    <property type="protein sequence ID" value="MFD1309104.1"/>
    <property type="molecule type" value="Genomic_DNA"/>
</dbReference>
<comment type="caution">
    <text evidence="1">The sequence shown here is derived from an EMBL/GenBank/DDBJ whole genome shotgun (WGS) entry which is preliminary data.</text>
</comment>
<protein>
    <submittedName>
        <fullName evidence="1">Uncharacterized protein</fullName>
    </submittedName>
</protein>
<evidence type="ECO:0000313" key="2">
    <source>
        <dbReference type="Proteomes" id="UP001597058"/>
    </source>
</evidence>
<accession>A0ABW3XHL9</accession>
<sequence>MNGYLAGCHGKTYFLSRRQARRRARQIRGEGGPRFDNYRCDYCWLVHLGHAPGEATHLRTGPHGPIPVQEYAA</sequence>
<organism evidence="1 2">
    <name type="scientific">Streptomyces kaempferi</name>
    <dbReference type="NCBI Taxonomy" id="333725"/>
    <lineage>
        <taxon>Bacteria</taxon>
        <taxon>Bacillati</taxon>
        <taxon>Actinomycetota</taxon>
        <taxon>Actinomycetes</taxon>
        <taxon>Kitasatosporales</taxon>
        <taxon>Streptomycetaceae</taxon>
        <taxon>Streptomyces</taxon>
    </lineage>
</organism>
<reference evidence="2" key="1">
    <citation type="journal article" date="2019" name="Int. J. Syst. Evol. Microbiol.">
        <title>The Global Catalogue of Microorganisms (GCM) 10K type strain sequencing project: providing services to taxonomists for standard genome sequencing and annotation.</title>
        <authorList>
            <consortium name="The Broad Institute Genomics Platform"/>
            <consortium name="The Broad Institute Genome Sequencing Center for Infectious Disease"/>
            <person name="Wu L."/>
            <person name="Ma J."/>
        </authorList>
    </citation>
    <scope>NUCLEOTIDE SEQUENCE [LARGE SCALE GENOMIC DNA]</scope>
    <source>
        <strain evidence="2">CGMCC 4.7020</strain>
    </source>
</reference>
<dbReference type="RefSeq" id="WP_381328819.1">
    <property type="nucleotide sequence ID" value="NZ_JBHTMM010000033.1"/>
</dbReference>
<keyword evidence="2" id="KW-1185">Reference proteome</keyword>
<gene>
    <name evidence="1" type="ORF">ACFQ5X_25005</name>
</gene>
<evidence type="ECO:0000313" key="1">
    <source>
        <dbReference type="EMBL" id="MFD1309104.1"/>
    </source>
</evidence>
<name>A0ABW3XHL9_9ACTN</name>